<feature type="transmembrane region" description="Helical" evidence="1">
    <location>
        <begin position="214"/>
        <end position="236"/>
    </location>
</feature>
<accession>A0AAN9ITE3</accession>
<feature type="transmembrane region" description="Helical" evidence="1">
    <location>
        <begin position="111"/>
        <end position="129"/>
    </location>
</feature>
<feature type="transmembrane region" description="Helical" evidence="1">
    <location>
        <begin position="257"/>
        <end position="281"/>
    </location>
</feature>
<feature type="transmembrane region" description="Helical" evidence="1">
    <location>
        <begin position="149"/>
        <end position="169"/>
    </location>
</feature>
<keyword evidence="1" id="KW-0812">Transmembrane</keyword>
<sequence>MLMHIFNNKSVLQNLHPPPPTNPQLQLESTFHIPPDPGNSFQRPLTASTISSHNHFNVNQTFITFWQVLQFYWRGNNIENQSNHNNYVASPTPPQIWLAQNVYPLVTPMRMICFILSLTSFTLACGFFMETELYKTLVSHGGHHHALLWVFFVAVVHFLFVIFLLFFSFITTAYERYKSHFLLKSLVEFVIMQVTSLLILRIEHKHDQEGSSEVAAWVTCAFLTIDLLCIIILLKPGHHYSLFDSTLMLTLHLESEGIYAIIADFFVFLILAIKNFLWLHIGHDRPSNNDRLQLVWSDSDQVVDNFSPV</sequence>
<dbReference type="EMBL" id="JAYKXN010000005">
    <property type="protein sequence ID" value="KAK7285609.1"/>
    <property type="molecule type" value="Genomic_DNA"/>
</dbReference>
<protein>
    <submittedName>
        <fullName evidence="2">Uncharacterized protein</fullName>
    </submittedName>
</protein>
<proteinExistence type="predicted"/>
<dbReference type="Proteomes" id="UP001359559">
    <property type="component" value="Unassembled WGS sequence"/>
</dbReference>
<evidence type="ECO:0000313" key="3">
    <source>
        <dbReference type="Proteomes" id="UP001359559"/>
    </source>
</evidence>
<gene>
    <name evidence="2" type="ORF">RJT34_20385</name>
</gene>
<evidence type="ECO:0000313" key="2">
    <source>
        <dbReference type="EMBL" id="KAK7285609.1"/>
    </source>
</evidence>
<reference evidence="2 3" key="1">
    <citation type="submission" date="2024-01" db="EMBL/GenBank/DDBJ databases">
        <title>The genomes of 5 underutilized Papilionoideae crops provide insights into root nodulation and disease resistance.</title>
        <authorList>
            <person name="Yuan L."/>
        </authorList>
    </citation>
    <scope>NUCLEOTIDE SEQUENCE [LARGE SCALE GENOMIC DNA]</scope>
    <source>
        <strain evidence="2">LY-2023</strain>
        <tissue evidence="2">Leaf</tissue>
    </source>
</reference>
<name>A0AAN9ITE3_CLITE</name>
<keyword evidence="1" id="KW-1133">Transmembrane helix</keyword>
<evidence type="ECO:0000256" key="1">
    <source>
        <dbReference type="SAM" id="Phobius"/>
    </source>
</evidence>
<dbReference type="AlphaFoldDB" id="A0AAN9ITE3"/>
<keyword evidence="3" id="KW-1185">Reference proteome</keyword>
<comment type="caution">
    <text evidence="2">The sequence shown here is derived from an EMBL/GenBank/DDBJ whole genome shotgun (WGS) entry which is preliminary data.</text>
</comment>
<keyword evidence="1" id="KW-0472">Membrane</keyword>
<organism evidence="2 3">
    <name type="scientific">Clitoria ternatea</name>
    <name type="common">Butterfly pea</name>
    <dbReference type="NCBI Taxonomy" id="43366"/>
    <lineage>
        <taxon>Eukaryota</taxon>
        <taxon>Viridiplantae</taxon>
        <taxon>Streptophyta</taxon>
        <taxon>Embryophyta</taxon>
        <taxon>Tracheophyta</taxon>
        <taxon>Spermatophyta</taxon>
        <taxon>Magnoliopsida</taxon>
        <taxon>eudicotyledons</taxon>
        <taxon>Gunneridae</taxon>
        <taxon>Pentapetalae</taxon>
        <taxon>rosids</taxon>
        <taxon>fabids</taxon>
        <taxon>Fabales</taxon>
        <taxon>Fabaceae</taxon>
        <taxon>Papilionoideae</taxon>
        <taxon>50 kb inversion clade</taxon>
        <taxon>NPAAA clade</taxon>
        <taxon>indigoferoid/millettioid clade</taxon>
        <taxon>Phaseoleae</taxon>
        <taxon>Clitoria</taxon>
    </lineage>
</organism>